<dbReference type="AlphaFoldDB" id="A0A1Y2HAV0"/>
<dbReference type="Proteomes" id="UP000193411">
    <property type="component" value="Unassembled WGS sequence"/>
</dbReference>
<feature type="transmembrane region" description="Helical" evidence="2">
    <location>
        <begin position="6"/>
        <end position="30"/>
    </location>
</feature>
<sequence length="380" mass="41407">MNQESPLAAWIATVLCASSLPLCAYPPLAIWREQRRKAKKSRNTTSTRFSIALWMIVCASHIVLITFSAVTATEIVCGNGSRTDFGWTAGHYSCMRRRIENILDLLEYCTVPFYPLTILSISLQLRPNQRTRHFLKIMYRYFAGGIGILTLILLFAAVADGVLTWTHDLKYIVLAELADSIFDAVFTVWFAALITCAMCSLVLAVRLIPYIEPTKQRPRLNTSTPILSWIRAGSVRSQSSDHHQATTSSQSSLGPPLHSPQQAGGANGDRKVPAASPTVGAVHQPSAASTTVHKCVLKLKVLVVLIALVLAGDVAMVAMGDSVPRVLMTVLGWLSCRIVSVSLFAAVNQIKRAVIAKRRVPNPAVGSLATNSEWNGSNIK</sequence>
<evidence type="ECO:0000256" key="2">
    <source>
        <dbReference type="SAM" id="Phobius"/>
    </source>
</evidence>
<feature type="transmembrane region" description="Helical" evidence="2">
    <location>
        <begin position="326"/>
        <end position="347"/>
    </location>
</feature>
<name>A0A1Y2HAV0_9FUNG</name>
<evidence type="ECO:0000256" key="1">
    <source>
        <dbReference type="SAM" id="MobiDB-lite"/>
    </source>
</evidence>
<comment type="caution">
    <text evidence="3">The sequence shown here is derived from an EMBL/GenBank/DDBJ whole genome shotgun (WGS) entry which is preliminary data.</text>
</comment>
<dbReference type="EMBL" id="MCFL01000074">
    <property type="protein sequence ID" value="ORZ30823.1"/>
    <property type="molecule type" value="Genomic_DNA"/>
</dbReference>
<keyword evidence="2" id="KW-0812">Transmembrane</keyword>
<evidence type="ECO:0008006" key="5">
    <source>
        <dbReference type="Google" id="ProtNLM"/>
    </source>
</evidence>
<protein>
    <recommendedName>
        <fullName evidence="5">Integral membrane protein</fullName>
    </recommendedName>
</protein>
<feature type="transmembrane region" description="Helical" evidence="2">
    <location>
        <begin position="186"/>
        <end position="209"/>
    </location>
</feature>
<reference evidence="3 4" key="1">
    <citation type="submission" date="2016-07" db="EMBL/GenBank/DDBJ databases">
        <title>Pervasive Adenine N6-methylation of Active Genes in Fungi.</title>
        <authorList>
            <consortium name="DOE Joint Genome Institute"/>
            <person name="Mondo S.J."/>
            <person name="Dannebaum R.O."/>
            <person name="Kuo R.C."/>
            <person name="Labutti K."/>
            <person name="Haridas S."/>
            <person name="Kuo A."/>
            <person name="Salamov A."/>
            <person name="Ahrendt S.R."/>
            <person name="Lipzen A."/>
            <person name="Sullivan W."/>
            <person name="Andreopoulos W.B."/>
            <person name="Clum A."/>
            <person name="Lindquist E."/>
            <person name="Daum C."/>
            <person name="Ramamoorthy G.K."/>
            <person name="Gryganskyi A."/>
            <person name="Culley D."/>
            <person name="Magnuson J.K."/>
            <person name="James T.Y."/>
            <person name="O'Malley M.A."/>
            <person name="Stajich J.E."/>
            <person name="Spatafora J.W."/>
            <person name="Visel A."/>
            <person name="Grigoriev I.V."/>
        </authorList>
    </citation>
    <scope>NUCLEOTIDE SEQUENCE [LARGE SCALE GENOMIC DNA]</scope>
    <source>
        <strain evidence="3 4">PL171</strain>
    </source>
</reference>
<keyword evidence="2" id="KW-0472">Membrane</keyword>
<feature type="region of interest" description="Disordered" evidence="1">
    <location>
        <begin position="240"/>
        <end position="280"/>
    </location>
</feature>
<keyword evidence="2" id="KW-1133">Transmembrane helix</keyword>
<accession>A0A1Y2HAV0</accession>
<feature type="transmembrane region" description="Helical" evidence="2">
    <location>
        <begin position="137"/>
        <end position="159"/>
    </location>
</feature>
<feature type="transmembrane region" description="Helical" evidence="2">
    <location>
        <begin position="301"/>
        <end position="320"/>
    </location>
</feature>
<feature type="compositionally biased region" description="Polar residues" evidence="1">
    <location>
        <begin position="245"/>
        <end position="264"/>
    </location>
</feature>
<organism evidence="3 4">
    <name type="scientific">Catenaria anguillulae PL171</name>
    <dbReference type="NCBI Taxonomy" id="765915"/>
    <lineage>
        <taxon>Eukaryota</taxon>
        <taxon>Fungi</taxon>
        <taxon>Fungi incertae sedis</taxon>
        <taxon>Blastocladiomycota</taxon>
        <taxon>Blastocladiomycetes</taxon>
        <taxon>Blastocladiales</taxon>
        <taxon>Catenariaceae</taxon>
        <taxon>Catenaria</taxon>
    </lineage>
</organism>
<evidence type="ECO:0000313" key="3">
    <source>
        <dbReference type="EMBL" id="ORZ30823.1"/>
    </source>
</evidence>
<gene>
    <name evidence="3" type="ORF">BCR44DRAFT_76233</name>
</gene>
<feature type="transmembrane region" description="Helical" evidence="2">
    <location>
        <begin position="105"/>
        <end position="125"/>
    </location>
</feature>
<keyword evidence="4" id="KW-1185">Reference proteome</keyword>
<proteinExistence type="predicted"/>
<evidence type="ECO:0000313" key="4">
    <source>
        <dbReference type="Proteomes" id="UP000193411"/>
    </source>
</evidence>
<feature type="transmembrane region" description="Helical" evidence="2">
    <location>
        <begin position="51"/>
        <end position="72"/>
    </location>
</feature>